<evidence type="ECO:0000256" key="3">
    <source>
        <dbReference type="ARBA" id="ARBA00008061"/>
    </source>
</evidence>
<dbReference type="InterPro" id="IPR012768">
    <property type="entry name" value="Trehalose_TreZ"/>
</dbReference>
<dbReference type="UniPathway" id="UPA00299"/>
<evidence type="ECO:0000259" key="18">
    <source>
        <dbReference type="SMART" id="SM00642"/>
    </source>
</evidence>
<dbReference type="PANTHER" id="PTHR43651:SF11">
    <property type="entry name" value="MALTO-OLIGOSYLTREHALOSE TREHALOHYDROLASE"/>
    <property type="match status" value="1"/>
</dbReference>
<dbReference type="Gene3D" id="3.20.20.80">
    <property type="entry name" value="Glycosidases"/>
    <property type="match status" value="1"/>
</dbReference>
<evidence type="ECO:0000256" key="1">
    <source>
        <dbReference type="ARBA" id="ARBA00004496"/>
    </source>
</evidence>
<dbReference type="PIRSF" id="PIRSF006337">
    <property type="entry name" value="Trehalose_TreZ"/>
    <property type="match status" value="1"/>
</dbReference>
<feature type="domain" description="Glycosyl hydrolase family 13 catalytic" evidence="18">
    <location>
        <begin position="86"/>
        <end position="455"/>
    </location>
</feature>
<proteinExistence type="inferred from homology"/>
<feature type="site" description="Transition state stabilizer" evidence="17">
    <location>
        <position position="388"/>
    </location>
</feature>
<dbReference type="SUPFAM" id="SSF81296">
    <property type="entry name" value="E set domains"/>
    <property type="match status" value="1"/>
</dbReference>
<evidence type="ECO:0000256" key="5">
    <source>
        <dbReference type="ARBA" id="ARBA00015938"/>
    </source>
</evidence>
<evidence type="ECO:0000256" key="8">
    <source>
        <dbReference type="ARBA" id="ARBA00023277"/>
    </source>
</evidence>
<dbReference type="GO" id="GO:0005737">
    <property type="term" value="C:cytoplasm"/>
    <property type="evidence" value="ECO:0007669"/>
    <property type="project" value="UniProtKB-SubCell"/>
</dbReference>
<feature type="binding site" evidence="16">
    <location>
        <begin position="255"/>
        <end position="260"/>
    </location>
    <ligand>
        <name>substrate</name>
    </ligand>
</feature>
<protein>
    <recommendedName>
        <fullName evidence="5 13">Malto-oligosyltrehalose trehalohydrolase</fullName>
        <shortName evidence="14">MTHase</shortName>
        <ecNumber evidence="4 13">3.2.1.141</ecNumber>
    </recommendedName>
    <alternativeName>
        <fullName evidence="11 14">4-alpha-D-((1-&gt;4)-alpha-D-glucano)trehalose trehalohydrolase</fullName>
    </alternativeName>
    <alternativeName>
        <fullName evidence="10 14">Maltooligosyl trehalose trehalohydrolase</fullName>
    </alternativeName>
</protein>
<evidence type="ECO:0000256" key="17">
    <source>
        <dbReference type="PIRSR" id="PIRSR006337-3"/>
    </source>
</evidence>
<dbReference type="GO" id="GO:0033942">
    <property type="term" value="F:4-alpha-D-(1-&gt;4)-alpha-D-glucanotrehalose trehalohydrolase activity"/>
    <property type="evidence" value="ECO:0007669"/>
    <property type="project" value="UniProtKB-EC"/>
</dbReference>
<dbReference type="Gene3D" id="1.10.10.760">
    <property type="entry name" value="E-set domains of sugar-utilizing enzymes"/>
    <property type="match status" value="1"/>
</dbReference>
<dbReference type="eggNOG" id="COG0296">
    <property type="taxonomic scope" value="Bacteria"/>
</dbReference>
<dbReference type="Proteomes" id="UP000003835">
    <property type="component" value="Unassembled WGS sequence"/>
</dbReference>
<evidence type="ECO:0000256" key="2">
    <source>
        <dbReference type="ARBA" id="ARBA00005199"/>
    </source>
</evidence>
<dbReference type="STRING" id="118168.MC7420_3794"/>
<dbReference type="EC" id="3.2.1.141" evidence="4 13"/>
<dbReference type="CDD" id="cd11325">
    <property type="entry name" value="AmyAc_GTHase"/>
    <property type="match status" value="1"/>
</dbReference>
<dbReference type="InterPro" id="IPR017853">
    <property type="entry name" value="GH"/>
</dbReference>
<evidence type="ECO:0000256" key="14">
    <source>
        <dbReference type="PIRNR" id="PIRNR006337"/>
    </source>
</evidence>
<evidence type="ECO:0000256" key="13">
    <source>
        <dbReference type="NCBIfam" id="TIGR02402"/>
    </source>
</evidence>
<dbReference type="PANTHER" id="PTHR43651">
    <property type="entry name" value="1,4-ALPHA-GLUCAN-BRANCHING ENZYME"/>
    <property type="match status" value="1"/>
</dbReference>
<gene>
    <name evidence="19" type="ORF">MC7420_3794</name>
</gene>
<dbReference type="InterPro" id="IPR013783">
    <property type="entry name" value="Ig-like_fold"/>
</dbReference>
<evidence type="ECO:0000313" key="20">
    <source>
        <dbReference type="Proteomes" id="UP000003835"/>
    </source>
</evidence>
<feature type="active site" description="Proton donor" evidence="15">
    <location>
        <position position="294"/>
    </location>
</feature>
<comment type="pathway">
    <text evidence="2 14">Glycan biosynthesis; trehalose biosynthesis.</text>
</comment>
<comment type="subcellular location">
    <subcellularLocation>
        <location evidence="1 15">Cytoplasm</location>
    </subcellularLocation>
</comment>
<dbReference type="InterPro" id="IPR014756">
    <property type="entry name" value="Ig_E-set"/>
</dbReference>
<evidence type="ECO:0000256" key="12">
    <source>
        <dbReference type="ARBA" id="ARBA00034013"/>
    </source>
</evidence>
<dbReference type="InterPro" id="IPR006047">
    <property type="entry name" value="GH13_cat_dom"/>
</dbReference>
<evidence type="ECO:0000256" key="7">
    <source>
        <dbReference type="ARBA" id="ARBA00022801"/>
    </source>
</evidence>
<evidence type="ECO:0000256" key="6">
    <source>
        <dbReference type="ARBA" id="ARBA00022490"/>
    </source>
</evidence>
<dbReference type="SMART" id="SM00642">
    <property type="entry name" value="Aamy"/>
    <property type="match status" value="1"/>
</dbReference>
<keyword evidence="6" id="KW-0963">Cytoplasm</keyword>
<comment type="similarity">
    <text evidence="3 14">Belongs to the glycosyl hydrolase 13 family.</text>
</comment>
<dbReference type="CDD" id="cd02853">
    <property type="entry name" value="E_set_MTHase_like_N"/>
    <property type="match status" value="1"/>
</dbReference>
<dbReference type="RefSeq" id="WP_006102111.1">
    <property type="nucleotide sequence ID" value="NZ_DS989853.1"/>
</dbReference>
<dbReference type="HOGENOM" id="CLU_020726_2_0_3"/>
<evidence type="ECO:0000256" key="9">
    <source>
        <dbReference type="ARBA" id="ARBA00023295"/>
    </source>
</evidence>
<keyword evidence="20" id="KW-1185">Reference proteome</keyword>
<evidence type="ECO:0000313" key="19">
    <source>
        <dbReference type="EMBL" id="EDX74270.1"/>
    </source>
</evidence>
<evidence type="ECO:0000256" key="10">
    <source>
        <dbReference type="ARBA" id="ARBA00032057"/>
    </source>
</evidence>
<reference evidence="19 20" key="1">
    <citation type="submission" date="2008-07" db="EMBL/GenBank/DDBJ databases">
        <authorList>
            <person name="Tandeau de Marsac N."/>
            <person name="Ferriera S."/>
            <person name="Johnson J."/>
            <person name="Kravitz S."/>
            <person name="Beeson K."/>
            <person name="Sutton G."/>
            <person name="Rogers Y.-H."/>
            <person name="Friedman R."/>
            <person name="Frazier M."/>
            <person name="Venter J.C."/>
        </authorList>
    </citation>
    <scope>NUCLEOTIDE SEQUENCE [LARGE SCALE GENOMIC DNA]</scope>
    <source>
        <strain evidence="19 20">PCC 7420</strain>
    </source>
</reference>
<dbReference type="AlphaFoldDB" id="B4VU67"/>
<evidence type="ECO:0000256" key="15">
    <source>
        <dbReference type="PIRSR" id="PIRSR006337-1"/>
    </source>
</evidence>
<dbReference type="Pfam" id="PF00128">
    <property type="entry name" value="Alpha-amylase"/>
    <property type="match status" value="1"/>
</dbReference>
<comment type="catalytic activity">
    <reaction evidence="12 14">
        <text>hydrolysis of (1-&gt;4)-alpha-D-glucosidic linkage in 4-alpha-D-[(1-&gt;4)-alpha-D-glucanosyl]n trehalose to yield trehalose and (1-&gt;4)-alpha-D-glucan.</text>
        <dbReference type="EC" id="3.2.1.141"/>
    </reaction>
</comment>
<dbReference type="InterPro" id="IPR044901">
    <property type="entry name" value="Trehalose_TreZ_E-set_sf"/>
</dbReference>
<dbReference type="SUPFAM" id="SSF51445">
    <property type="entry name" value="(Trans)glycosidases"/>
    <property type="match status" value="1"/>
</dbReference>
<dbReference type="NCBIfam" id="TIGR02402">
    <property type="entry name" value="trehalose_TreZ"/>
    <property type="match status" value="1"/>
</dbReference>
<evidence type="ECO:0000256" key="4">
    <source>
        <dbReference type="ARBA" id="ARBA00012268"/>
    </source>
</evidence>
<feature type="binding site" evidence="16">
    <location>
        <begin position="319"/>
        <end position="323"/>
    </location>
    <ligand>
        <name>substrate</name>
    </ligand>
</feature>
<keyword evidence="8" id="KW-0119">Carbohydrate metabolism</keyword>
<keyword evidence="9 14" id="KW-0326">Glycosidase</keyword>
<evidence type="ECO:0000256" key="11">
    <source>
        <dbReference type="ARBA" id="ARBA00033284"/>
    </source>
</evidence>
<dbReference type="GO" id="GO:0005992">
    <property type="term" value="P:trehalose biosynthetic process"/>
    <property type="evidence" value="ECO:0007669"/>
    <property type="project" value="UniProtKB-UniRule"/>
</dbReference>
<accession>B4VU67</accession>
<name>B4VU67_9CYAN</name>
<keyword evidence="7 14" id="KW-0378">Hydrolase</keyword>
<dbReference type="Gene3D" id="2.60.40.10">
    <property type="entry name" value="Immunoglobulins"/>
    <property type="match status" value="1"/>
</dbReference>
<organism evidence="19 20">
    <name type="scientific">Coleofasciculus chthonoplastes PCC 7420</name>
    <dbReference type="NCBI Taxonomy" id="118168"/>
    <lineage>
        <taxon>Bacteria</taxon>
        <taxon>Bacillati</taxon>
        <taxon>Cyanobacteriota</taxon>
        <taxon>Cyanophyceae</taxon>
        <taxon>Coleofasciculales</taxon>
        <taxon>Coleofasciculaceae</taxon>
        <taxon>Coleofasciculus</taxon>
    </lineage>
</organism>
<dbReference type="OrthoDB" id="9800174at2"/>
<dbReference type="EMBL" id="DS989853">
    <property type="protein sequence ID" value="EDX74270.1"/>
    <property type="molecule type" value="Genomic_DNA"/>
</dbReference>
<feature type="active site" description="Nucleophile" evidence="15">
    <location>
        <position position="257"/>
    </location>
</feature>
<evidence type="ECO:0000256" key="16">
    <source>
        <dbReference type="PIRSR" id="PIRSR006337-2"/>
    </source>
</evidence>
<sequence>MKIGSNYLGNGQCEFRVWAPFRDSVAVHIVSPQDQVIPLQKDEWGYWQETVKADPGTLYVYQLDGSLERPDPASHYQPEGVHGSSQVVDHHFDWTDNSWQGIPLKDLIIYELHVGTFTPEGTFESIIPRLSYLQDLGITAIEIMPVAQFPGSRNWGYDGVYVYGVQESYGGPAGLKKLVDACHQAGIAVILDVVYNHLGPEGNYLWAYGPYFTDQYRTPWGNAVNFDGAYSNQVRNFFIQNALYWLDKYHIDALRVDAIHAIYDMSAQPFLQELGDAVANFNRTTPVQRYVIAESDLNDVRVIKPREDGGFGHDAQWCDDFHHILHTLLTGELSGYYEDFGKIEQLAVALREGYIYSGQYSSFRKRNHGNSAADRPAEQFVVCIQNHDQIGNRLIGDRLSTLVDFQGLKVAAATVLLSPYVPMLFMGEEYGEEAPFQYFVSHSDPDLIEGVRTGRAEEFKAFGWDNAPDPQGTKVFEQSKLQWEKIEQDNYAVLRRWYKRLIQLRKETPALAKLDRQNLNVSSLSSEKVIVIHRTAGDSQAIGLINFAHDAVTVSPQIPPGNFSKVIDSADKEWMGEGSQLSQQLQAGQSLTLAPLSFALYAQ</sequence>
<feature type="binding site" evidence="16">
    <location>
        <begin position="387"/>
        <end position="392"/>
    </location>
    <ligand>
        <name>substrate</name>
    </ligand>
</feature>